<feature type="transmembrane region" description="Helical" evidence="1">
    <location>
        <begin position="164"/>
        <end position="184"/>
    </location>
</feature>
<evidence type="ECO:0000259" key="2">
    <source>
        <dbReference type="Pfam" id="PF00892"/>
    </source>
</evidence>
<sequence>MKKGLLFGSIAIFMIGLQPVIANARPNVIDPSLFAAITSIIEALIFLPIYILERSKLKYDIKNKQDEKQQILNESLLNGWKKTKNIKLLLLIGFTFSFVPILNYIGFEQAGAINSSLIFKSEIIFALVFGYIFLKEKISLIQALFCLLLFFGLIISVTQGSFNFLNLNLGVPILLTSVTIFMFVHTLTKAGFDRNELFPSQVVFMRNLISGIIISSIYFLFFPKNFFIVLDPINFIFFLLMGIDYGVSLFLWYKTLTFIEIGKASVILSLTPIVSAFFSFIILGDLFTVFNLIGTVIVIFSITIIVKEKEEKD</sequence>
<dbReference type="Pfam" id="PF00892">
    <property type="entry name" value="EamA"/>
    <property type="match status" value="2"/>
</dbReference>
<dbReference type="AlphaFoldDB" id="A0A0F9P1A3"/>
<feature type="domain" description="EamA" evidence="2">
    <location>
        <begin position="170"/>
        <end position="306"/>
    </location>
</feature>
<dbReference type="EMBL" id="LAZR01002788">
    <property type="protein sequence ID" value="KKN25620.1"/>
    <property type="molecule type" value="Genomic_DNA"/>
</dbReference>
<feature type="transmembrane region" description="Helical" evidence="1">
    <location>
        <begin position="88"/>
        <end position="107"/>
    </location>
</feature>
<accession>A0A0F9P1A3</accession>
<proteinExistence type="predicted"/>
<comment type="caution">
    <text evidence="3">The sequence shown here is derived from an EMBL/GenBank/DDBJ whole genome shotgun (WGS) entry which is preliminary data.</text>
</comment>
<evidence type="ECO:0000256" key="1">
    <source>
        <dbReference type="SAM" id="Phobius"/>
    </source>
</evidence>
<feature type="transmembrane region" description="Helical" evidence="1">
    <location>
        <begin position="265"/>
        <end position="283"/>
    </location>
</feature>
<keyword evidence="1" id="KW-0812">Transmembrane</keyword>
<feature type="domain" description="EamA" evidence="2">
    <location>
        <begin position="3"/>
        <end position="157"/>
    </location>
</feature>
<name>A0A0F9P1A3_9ZZZZ</name>
<dbReference type="GO" id="GO:0016020">
    <property type="term" value="C:membrane"/>
    <property type="evidence" value="ECO:0007669"/>
    <property type="project" value="InterPro"/>
</dbReference>
<reference evidence="3" key="1">
    <citation type="journal article" date="2015" name="Nature">
        <title>Complex archaea that bridge the gap between prokaryotes and eukaryotes.</title>
        <authorList>
            <person name="Spang A."/>
            <person name="Saw J.H."/>
            <person name="Jorgensen S.L."/>
            <person name="Zaremba-Niedzwiedzka K."/>
            <person name="Martijn J."/>
            <person name="Lind A.E."/>
            <person name="van Eijk R."/>
            <person name="Schleper C."/>
            <person name="Guy L."/>
            <person name="Ettema T.J."/>
        </authorList>
    </citation>
    <scope>NUCLEOTIDE SEQUENCE</scope>
</reference>
<dbReference type="InterPro" id="IPR037185">
    <property type="entry name" value="EmrE-like"/>
</dbReference>
<dbReference type="InterPro" id="IPR000620">
    <property type="entry name" value="EamA_dom"/>
</dbReference>
<keyword evidence="1" id="KW-1133">Transmembrane helix</keyword>
<feature type="transmembrane region" description="Helical" evidence="1">
    <location>
        <begin position="289"/>
        <end position="306"/>
    </location>
</feature>
<protein>
    <recommendedName>
        <fullName evidence="2">EamA domain-containing protein</fullName>
    </recommendedName>
</protein>
<feature type="transmembrane region" description="Helical" evidence="1">
    <location>
        <begin position="204"/>
        <end position="221"/>
    </location>
</feature>
<feature type="transmembrane region" description="Helical" evidence="1">
    <location>
        <begin position="32"/>
        <end position="52"/>
    </location>
</feature>
<feature type="transmembrane region" description="Helical" evidence="1">
    <location>
        <begin position="233"/>
        <end position="253"/>
    </location>
</feature>
<feature type="transmembrane region" description="Helical" evidence="1">
    <location>
        <begin position="140"/>
        <end position="158"/>
    </location>
</feature>
<keyword evidence="1" id="KW-0472">Membrane</keyword>
<evidence type="ECO:0000313" key="3">
    <source>
        <dbReference type="EMBL" id="KKN25620.1"/>
    </source>
</evidence>
<dbReference type="PANTHER" id="PTHR22911">
    <property type="entry name" value="ACYL-MALONYL CONDENSING ENZYME-RELATED"/>
    <property type="match status" value="1"/>
</dbReference>
<feature type="transmembrane region" description="Helical" evidence="1">
    <location>
        <begin position="113"/>
        <end position="133"/>
    </location>
</feature>
<dbReference type="SUPFAM" id="SSF103481">
    <property type="entry name" value="Multidrug resistance efflux transporter EmrE"/>
    <property type="match status" value="2"/>
</dbReference>
<organism evidence="3">
    <name type="scientific">marine sediment metagenome</name>
    <dbReference type="NCBI Taxonomy" id="412755"/>
    <lineage>
        <taxon>unclassified sequences</taxon>
        <taxon>metagenomes</taxon>
        <taxon>ecological metagenomes</taxon>
    </lineage>
</organism>
<gene>
    <name evidence="3" type="ORF">LCGC14_0883020</name>
</gene>